<dbReference type="InterPro" id="IPR036390">
    <property type="entry name" value="WH_DNA-bd_sf"/>
</dbReference>
<dbReference type="GO" id="GO:0000978">
    <property type="term" value="F:RNA polymerase II cis-regulatory region sequence-specific DNA binding"/>
    <property type="evidence" value="ECO:0007669"/>
    <property type="project" value="TreeGrafter"/>
</dbReference>
<feature type="domain" description="Fork-head" evidence="6">
    <location>
        <begin position="12"/>
        <end position="99"/>
    </location>
</feature>
<dbReference type="AlphaFoldDB" id="A0AA41NDM6"/>
<comment type="subcellular location">
    <subcellularLocation>
        <location evidence="4">Nucleus</location>
    </subcellularLocation>
</comment>
<proteinExistence type="predicted"/>
<reference evidence="7" key="1">
    <citation type="submission" date="2020-03" db="EMBL/GenBank/DDBJ databases">
        <title>Studies in the Genomics of Life Span.</title>
        <authorList>
            <person name="Glass D."/>
        </authorList>
    </citation>
    <scope>NUCLEOTIDE SEQUENCE</scope>
    <source>
        <strain evidence="7">SUZIE</strain>
        <tissue evidence="7">Muscle</tissue>
    </source>
</reference>
<keyword evidence="1" id="KW-0805">Transcription regulation</keyword>
<protein>
    <submittedName>
        <fullName evidence="7">Forkhead box protein I3</fullName>
    </submittedName>
</protein>
<gene>
    <name evidence="7" type="ORF">SUZIE_198000</name>
</gene>
<comment type="caution">
    <text evidence="7">The sequence shown here is derived from an EMBL/GenBank/DDBJ whole genome shotgun (WGS) entry which is preliminary data.</text>
</comment>
<dbReference type="InterPro" id="IPR036388">
    <property type="entry name" value="WH-like_DNA-bd_sf"/>
</dbReference>
<dbReference type="PRINTS" id="PR00053">
    <property type="entry name" value="FORKHEAD"/>
</dbReference>
<dbReference type="Pfam" id="PF00250">
    <property type="entry name" value="Forkhead"/>
    <property type="match status" value="1"/>
</dbReference>
<accession>A0AA41NDM6</accession>
<feature type="compositionally biased region" description="Low complexity" evidence="5">
    <location>
        <begin position="100"/>
        <end position="130"/>
    </location>
</feature>
<dbReference type="Proteomes" id="UP001166674">
    <property type="component" value="Unassembled WGS sequence"/>
</dbReference>
<dbReference type="Gene3D" id="1.10.10.10">
    <property type="entry name" value="Winged helix-like DNA-binding domain superfamily/Winged helix DNA-binding domain"/>
    <property type="match status" value="1"/>
</dbReference>
<dbReference type="SUPFAM" id="SSF46785">
    <property type="entry name" value="Winged helix' DNA-binding domain"/>
    <property type="match status" value="1"/>
</dbReference>
<organism evidence="7 8">
    <name type="scientific">Sciurus carolinensis</name>
    <name type="common">Eastern gray squirrel</name>
    <dbReference type="NCBI Taxonomy" id="30640"/>
    <lineage>
        <taxon>Eukaryota</taxon>
        <taxon>Metazoa</taxon>
        <taxon>Chordata</taxon>
        <taxon>Craniata</taxon>
        <taxon>Vertebrata</taxon>
        <taxon>Euteleostomi</taxon>
        <taxon>Mammalia</taxon>
        <taxon>Eutheria</taxon>
        <taxon>Euarchontoglires</taxon>
        <taxon>Glires</taxon>
        <taxon>Rodentia</taxon>
        <taxon>Sciuromorpha</taxon>
        <taxon>Sciuridae</taxon>
        <taxon>Sciurinae</taxon>
        <taxon>Sciurini</taxon>
        <taxon>Sciurus</taxon>
    </lineage>
</organism>
<feature type="DNA-binding region" description="Fork-head" evidence="4">
    <location>
        <begin position="12"/>
        <end position="99"/>
    </location>
</feature>
<keyword evidence="4" id="KW-0539">Nucleus</keyword>
<evidence type="ECO:0000256" key="2">
    <source>
        <dbReference type="ARBA" id="ARBA00023125"/>
    </source>
</evidence>
<dbReference type="EMBL" id="JAATJV010423211">
    <property type="protein sequence ID" value="MBZ3888445.1"/>
    <property type="molecule type" value="Genomic_DNA"/>
</dbReference>
<dbReference type="GO" id="GO:0030154">
    <property type="term" value="P:cell differentiation"/>
    <property type="evidence" value="ECO:0007669"/>
    <property type="project" value="TreeGrafter"/>
</dbReference>
<evidence type="ECO:0000256" key="5">
    <source>
        <dbReference type="SAM" id="MobiDB-lite"/>
    </source>
</evidence>
<evidence type="ECO:0000313" key="8">
    <source>
        <dbReference type="Proteomes" id="UP001166674"/>
    </source>
</evidence>
<dbReference type="GO" id="GO:0000981">
    <property type="term" value="F:DNA-binding transcription factor activity, RNA polymerase II-specific"/>
    <property type="evidence" value="ECO:0007669"/>
    <property type="project" value="TreeGrafter"/>
</dbReference>
<evidence type="ECO:0000259" key="6">
    <source>
        <dbReference type="PROSITE" id="PS50039"/>
    </source>
</evidence>
<dbReference type="PANTHER" id="PTHR11829">
    <property type="entry name" value="FORKHEAD BOX PROTEIN"/>
    <property type="match status" value="1"/>
</dbReference>
<dbReference type="SMART" id="SM00339">
    <property type="entry name" value="FH"/>
    <property type="match status" value="1"/>
</dbReference>
<keyword evidence="2 4" id="KW-0238">DNA-binding</keyword>
<evidence type="ECO:0000256" key="1">
    <source>
        <dbReference type="ARBA" id="ARBA00023015"/>
    </source>
</evidence>
<feature type="region of interest" description="Disordered" evidence="5">
    <location>
        <begin position="72"/>
        <end position="158"/>
    </location>
</feature>
<evidence type="ECO:0000256" key="4">
    <source>
        <dbReference type="PROSITE-ProRule" id="PRU00089"/>
    </source>
</evidence>
<sequence length="158" mass="17655">MASREDLMKMVRSPICYWALTAMAIQNAPKHKLMLSHIYKFVANSYQLSKTRWQNSVRQNLSLNDCFKQVPRNEDYPGKGNYRILDPNFRGKRKQRSEARGSSVVAAGPSSATSAPAAMAGAPSAQAPGSRHLRVQGTWLPSSSPSFPPRRPLQTPWR</sequence>
<name>A0AA41NDM6_SCICA</name>
<dbReference type="InterPro" id="IPR001766">
    <property type="entry name" value="Fork_head_dom"/>
</dbReference>
<keyword evidence="3" id="KW-0804">Transcription</keyword>
<dbReference type="PROSITE" id="PS50039">
    <property type="entry name" value="FORK_HEAD_3"/>
    <property type="match status" value="1"/>
</dbReference>
<dbReference type="GO" id="GO:0005634">
    <property type="term" value="C:nucleus"/>
    <property type="evidence" value="ECO:0007669"/>
    <property type="project" value="UniProtKB-SubCell"/>
</dbReference>
<evidence type="ECO:0000313" key="7">
    <source>
        <dbReference type="EMBL" id="MBZ3888445.1"/>
    </source>
</evidence>
<keyword evidence="8" id="KW-1185">Reference proteome</keyword>
<dbReference type="InterPro" id="IPR050211">
    <property type="entry name" value="FOX_domain-containing"/>
</dbReference>
<dbReference type="PANTHER" id="PTHR11829:SF310">
    <property type="entry name" value="FORKHEAD BOX PROTEIN I3"/>
    <property type="match status" value="1"/>
</dbReference>
<evidence type="ECO:0000256" key="3">
    <source>
        <dbReference type="ARBA" id="ARBA00023163"/>
    </source>
</evidence>
<dbReference type="GO" id="GO:0009653">
    <property type="term" value="P:anatomical structure morphogenesis"/>
    <property type="evidence" value="ECO:0007669"/>
    <property type="project" value="TreeGrafter"/>
</dbReference>